<dbReference type="Pfam" id="PF00144">
    <property type="entry name" value="Beta-lactamase"/>
    <property type="match status" value="1"/>
</dbReference>
<feature type="domain" description="Beta-lactamase-related" evidence="1">
    <location>
        <begin position="20"/>
        <end position="140"/>
    </location>
</feature>
<evidence type="ECO:0000259" key="1">
    <source>
        <dbReference type="Pfam" id="PF00144"/>
    </source>
</evidence>
<protein>
    <recommendedName>
        <fullName evidence="1">Beta-lactamase-related domain-containing protein</fullName>
    </recommendedName>
</protein>
<dbReference type="PANTHER" id="PTHR43283:SF3">
    <property type="entry name" value="BETA-LACTAMASE FAMILY PROTEIN (AFU_ORTHOLOGUE AFUA_5G07500)"/>
    <property type="match status" value="1"/>
</dbReference>
<dbReference type="InterPro" id="IPR050789">
    <property type="entry name" value="Diverse_Enzym_Activities"/>
</dbReference>
<dbReference type="PANTHER" id="PTHR43283">
    <property type="entry name" value="BETA-LACTAMASE-RELATED"/>
    <property type="match status" value="1"/>
</dbReference>
<dbReference type="Gene3D" id="3.40.710.10">
    <property type="entry name" value="DD-peptidase/beta-lactamase superfamily"/>
    <property type="match status" value="1"/>
</dbReference>
<accession>X1PH81</accession>
<gene>
    <name evidence="2" type="ORF">S06H3_61815</name>
</gene>
<reference evidence="2" key="1">
    <citation type="journal article" date="2014" name="Front. Microbiol.">
        <title>High frequency of phylogenetically diverse reductive dehalogenase-homologous genes in deep subseafloor sedimentary metagenomes.</title>
        <authorList>
            <person name="Kawai M."/>
            <person name="Futagami T."/>
            <person name="Toyoda A."/>
            <person name="Takaki Y."/>
            <person name="Nishi S."/>
            <person name="Hori S."/>
            <person name="Arai W."/>
            <person name="Tsubouchi T."/>
            <person name="Morono Y."/>
            <person name="Uchiyama I."/>
            <person name="Ito T."/>
            <person name="Fujiyama A."/>
            <person name="Inagaki F."/>
            <person name="Takami H."/>
        </authorList>
    </citation>
    <scope>NUCLEOTIDE SEQUENCE</scope>
    <source>
        <strain evidence="2">Expedition CK06-06</strain>
    </source>
</reference>
<feature type="non-terminal residue" evidence="2">
    <location>
        <position position="141"/>
    </location>
</feature>
<proteinExistence type="predicted"/>
<dbReference type="SUPFAM" id="SSF56601">
    <property type="entry name" value="beta-lactamase/transpeptidase-like"/>
    <property type="match status" value="1"/>
</dbReference>
<organism evidence="2">
    <name type="scientific">marine sediment metagenome</name>
    <dbReference type="NCBI Taxonomy" id="412755"/>
    <lineage>
        <taxon>unclassified sequences</taxon>
        <taxon>metagenomes</taxon>
        <taxon>ecological metagenomes</taxon>
    </lineage>
</organism>
<evidence type="ECO:0000313" key="2">
    <source>
        <dbReference type="EMBL" id="GAI55652.1"/>
    </source>
</evidence>
<name>X1PH81_9ZZZZ</name>
<dbReference type="AlphaFoldDB" id="X1PH81"/>
<comment type="caution">
    <text evidence="2">The sequence shown here is derived from an EMBL/GenBank/DDBJ whole genome shotgun (WGS) entry which is preliminary data.</text>
</comment>
<dbReference type="InterPro" id="IPR001466">
    <property type="entry name" value="Beta-lactam-related"/>
</dbReference>
<dbReference type="EMBL" id="BARV01040608">
    <property type="protein sequence ID" value="GAI55652.1"/>
    <property type="molecule type" value="Genomic_DNA"/>
</dbReference>
<sequence length="141" mass="15943">MISPEKVGLSSERLGRIRPVIEKHIGDDKIAGALTLIARRGELVHLECVGLMDRENNKPMQKDTIFRIWSMTKPIVALALMMLYEKGYFQLFDPVSKFIPAFKDLKVYAGEGESGVKLVDLEREVTVRDLLIHTSGLTYHS</sequence>
<dbReference type="InterPro" id="IPR012338">
    <property type="entry name" value="Beta-lactam/transpept-like"/>
</dbReference>